<proteinExistence type="predicted"/>
<accession>A0ABN1H6G7</accession>
<sequence>MINVGHRGKREEQENRKLAVGILATGVFLTGMGTAFAGAGGGTSEFRAQAAWKGIPKLKSGGVEFYQGQYKFEPQHANRGAFHFKGKLKDASHSDGHNVYMQVKVEGYDWNRFNGKQKKTVSLDKLVYDGAALHTDDPWIRACRDRGSLRPDNCSVTKHYKR</sequence>
<organism evidence="1 2">
    <name type="scientific">Streptomyces thermocarboxydovorans</name>
    <dbReference type="NCBI Taxonomy" id="59298"/>
    <lineage>
        <taxon>Bacteria</taxon>
        <taxon>Bacillati</taxon>
        <taxon>Actinomycetota</taxon>
        <taxon>Actinomycetes</taxon>
        <taxon>Kitasatosporales</taxon>
        <taxon>Streptomycetaceae</taxon>
        <taxon>Streptomyces</taxon>
    </lineage>
</organism>
<gene>
    <name evidence="1" type="ORF">GCM10009535_02000</name>
</gene>
<evidence type="ECO:0000313" key="1">
    <source>
        <dbReference type="EMBL" id="GAA0630246.1"/>
    </source>
</evidence>
<comment type="caution">
    <text evidence="1">The sequence shown here is derived from an EMBL/GenBank/DDBJ whole genome shotgun (WGS) entry which is preliminary data.</text>
</comment>
<reference evidence="1 2" key="1">
    <citation type="journal article" date="2019" name="Int. J. Syst. Evol. Microbiol.">
        <title>The Global Catalogue of Microorganisms (GCM) 10K type strain sequencing project: providing services to taxonomists for standard genome sequencing and annotation.</title>
        <authorList>
            <consortium name="The Broad Institute Genomics Platform"/>
            <consortium name="The Broad Institute Genome Sequencing Center for Infectious Disease"/>
            <person name="Wu L."/>
            <person name="Ma J."/>
        </authorList>
    </citation>
    <scope>NUCLEOTIDE SEQUENCE [LARGE SCALE GENOMIC DNA]</scope>
    <source>
        <strain evidence="1 2">JCM 10367</strain>
    </source>
</reference>
<dbReference type="EMBL" id="BAAAGU010000002">
    <property type="protein sequence ID" value="GAA0630246.1"/>
    <property type="molecule type" value="Genomic_DNA"/>
</dbReference>
<dbReference type="Proteomes" id="UP001500724">
    <property type="component" value="Unassembled WGS sequence"/>
</dbReference>
<protein>
    <submittedName>
        <fullName evidence="1">Uncharacterized protein</fullName>
    </submittedName>
</protein>
<name>A0ABN1H6G7_9ACTN</name>
<keyword evidence="2" id="KW-1185">Reference proteome</keyword>
<evidence type="ECO:0000313" key="2">
    <source>
        <dbReference type="Proteomes" id="UP001500724"/>
    </source>
</evidence>